<evidence type="ECO:0000256" key="2">
    <source>
        <dbReference type="ARBA" id="ARBA00022527"/>
    </source>
</evidence>
<keyword evidence="4 11" id="KW-0808">Transferase</keyword>
<dbReference type="GO" id="GO:0005524">
    <property type="term" value="F:ATP binding"/>
    <property type="evidence" value="ECO:0007669"/>
    <property type="project" value="UniProtKB-KW"/>
</dbReference>
<dbReference type="GO" id="GO:0004674">
    <property type="term" value="F:protein serine/threonine kinase activity"/>
    <property type="evidence" value="ECO:0007669"/>
    <property type="project" value="UniProtKB-KW"/>
</dbReference>
<evidence type="ECO:0000256" key="8">
    <source>
        <dbReference type="SAM" id="MobiDB-lite"/>
    </source>
</evidence>
<dbReference type="SUPFAM" id="SSF49879">
    <property type="entry name" value="SMAD/FHA domain"/>
    <property type="match status" value="1"/>
</dbReference>
<keyword evidence="2" id="KW-0723">Serine/threonine-protein kinase</keyword>
<dbReference type="FunFam" id="1.10.510.10:FF:000571">
    <property type="entry name" value="Maternal embryonic leucine zipper kinase"/>
    <property type="match status" value="1"/>
</dbReference>
<dbReference type="Pfam" id="PF00069">
    <property type="entry name" value="Pkinase"/>
    <property type="match status" value="1"/>
</dbReference>
<proteinExistence type="predicted"/>
<dbReference type="InterPro" id="IPR000719">
    <property type="entry name" value="Prot_kinase_dom"/>
</dbReference>
<reference evidence="11" key="1">
    <citation type="submission" date="2021-05" db="EMBL/GenBank/DDBJ databases">
        <authorList>
            <person name="Alioto T."/>
            <person name="Alioto T."/>
            <person name="Gomez Garrido J."/>
        </authorList>
    </citation>
    <scope>NUCLEOTIDE SEQUENCE</scope>
</reference>
<dbReference type="Gene3D" id="2.60.200.20">
    <property type="match status" value="1"/>
</dbReference>
<feature type="region of interest" description="Disordered" evidence="8">
    <location>
        <begin position="461"/>
        <end position="498"/>
    </location>
</feature>
<keyword evidence="3" id="KW-0547">Nucleotide-binding</keyword>
<dbReference type="PROSITE" id="PS50011">
    <property type="entry name" value="PROTEIN_KINASE_DOM"/>
    <property type="match status" value="1"/>
</dbReference>
<dbReference type="SMART" id="SM00220">
    <property type="entry name" value="S_TKc"/>
    <property type="match status" value="1"/>
</dbReference>
<evidence type="ECO:0000256" key="1">
    <source>
        <dbReference type="ARBA" id="ARBA00012513"/>
    </source>
</evidence>
<evidence type="ECO:0000256" key="6">
    <source>
        <dbReference type="ARBA" id="ARBA00047899"/>
    </source>
</evidence>
<organism evidence="11">
    <name type="scientific">Culex pipiens</name>
    <name type="common">House mosquito</name>
    <dbReference type="NCBI Taxonomy" id="7175"/>
    <lineage>
        <taxon>Eukaryota</taxon>
        <taxon>Metazoa</taxon>
        <taxon>Ecdysozoa</taxon>
        <taxon>Arthropoda</taxon>
        <taxon>Hexapoda</taxon>
        <taxon>Insecta</taxon>
        <taxon>Pterygota</taxon>
        <taxon>Neoptera</taxon>
        <taxon>Endopterygota</taxon>
        <taxon>Diptera</taxon>
        <taxon>Nematocera</taxon>
        <taxon>Culicoidea</taxon>
        <taxon>Culicidae</taxon>
        <taxon>Culicinae</taxon>
        <taxon>Culicini</taxon>
        <taxon>Culex</taxon>
        <taxon>Culex</taxon>
    </lineage>
</organism>
<evidence type="ECO:0000259" key="9">
    <source>
        <dbReference type="PROSITE" id="PS50006"/>
    </source>
</evidence>
<name>A0A8D8NCJ5_CULPI</name>
<evidence type="ECO:0000256" key="3">
    <source>
        <dbReference type="ARBA" id="ARBA00022741"/>
    </source>
</evidence>
<dbReference type="InterPro" id="IPR008984">
    <property type="entry name" value="SMAD_FHA_dom_sf"/>
</dbReference>
<dbReference type="Gene3D" id="1.10.510.10">
    <property type="entry name" value="Transferase(Phosphotransferase) domain 1"/>
    <property type="match status" value="1"/>
</dbReference>
<sequence>MASTSATQDTQAATQTQQSGLPWSQLESQPIQQIWGRLYAKSLKITSLGTKQALPVVSPTVSENYDLCEEEFKAGRVDDNHLCIDKTHLPEKMLARISKVHFTIHKDISDLLNPVYIEDCSRNGTYLNEKLIGTGRRMILKNNDVIGLAHATYKALQFKEVSRNQDELQYLPSAIRDKYYVGKKLGSGACGVVHLIFDTVSCQPYAMKHVVKNLLVESTRPRILNEPNRVMNEVNIMKALDHPCVIKMHDIVNRPTSVCMVLEYMEGGDLLTRITSQKALSEQTSKLFFLQMCLAVQYLHAKGITHRDLKPDNILLQDSNEETLLKVSDFGLSKFVHTDSVMRTLCGTPLYVAPEVLMTGGRGAYTSKVDIWSLGVVLFTMLSGTLPFSDEYGSPATEQIKRGKFSFRHRIWRSVSAPARKLIMDILTVDPKCRPSLEQIMQSTWMRDPDVTRKAEKLMGMKVNGGAGAGKKPSTSSDIENNNEKVFAEPPKKRQRTK</sequence>
<dbReference type="EMBL" id="HBUE01262552">
    <property type="protein sequence ID" value="CAG6559810.1"/>
    <property type="molecule type" value="Transcribed_RNA"/>
</dbReference>
<feature type="domain" description="FHA" evidence="9">
    <location>
        <begin position="72"/>
        <end position="132"/>
    </location>
</feature>
<feature type="region of interest" description="Disordered" evidence="8">
    <location>
        <begin position="1"/>
        <end position="24"/>
    </location>
</feature>
<dbReference type="PROSITE" id="PS50006">
    <property type="entry name" value="FHA_DOMAIN"/>
    <property type="match status" value="1"/>
</dbReference>
<dbReference type="AlphaFoldDB" id="A0A8D8NCJ5"/>
<feature type="compositionally biased region" description="Basic and acidic residues" evidence="8">
    <location>
        <begin position="482"/>
        <end position="492"/>
    </location>
</feature>
<evidence type="ECO:0000313" key="11">
    <source>
        <dbReference type="EMBL" id="CAG6559810.1"/>
    </source>
</evidence>
<dbReference type="EC" id="2.7.11.1" evidence="1"/>
<dbReference type="Pfam" id="PF00498">
    <property type="entry name" value="FHA"/>
    <property type="match status" value="1"/>
</dbReference>
<dbReference type="PANTHER" id="PTHR44167:SF24">
    <property type="entry name" value="SERINE_THREONINE-PROTEIN KINASE CHK2"/>
    <property type="match status" value="1"/>
</dbReference>
<protein>
    <recommendedName>
        <fullName evidence="1">non-specific serine/threonine protein kinase</fullName>
        <ecNumber evidence="1">2.7.11.1</ecNumber>
    </recommendedName>
</protein>
<feature type="domain" description="Protein kinase" evidence="10">
    <location>
        <begin position="179"/>
        <end position="446"/>
    </location>
</feature>
<dbReference type="PROSITE" id="PS00108">
    <property type="entry name" value="PROTEIN_KINASE_ST"/>
    <property type="match status" value="1"/>
</dbReference>
<comment type="catalytic activity">
    <reaction evidence="7">
        <text>L-seryl-[protein] + ATP = O-phospho-L-seryl-[protein] + ADP + H(+)</text>
        <dbReference type="Rhea" id="RHEA:17989"/>
        <dbReference type="Rhea" id="RHEA-COMP:9863"/>
        <dbReference type="Rhea" id="RHEA-COMP:11604"/>
        <dbReference type="ChEBI" id="CHEBI:15378"/>
        <dbReference type="ChEBI" id="CHEBI:29999"/>
        <dbReference type="ChEBI" id="CHEBI:30616"/>
        <dbReference type="ChEBI" id="CHEBI:83421"/>
        <dbReference type="ChEBI" id="CHEBI:456216"/>
        <dbReference type="EC" id="2.7.11.1"/>
    </reaction>
</comment>
<dbReference type="GO" id="GO:0005737">
    <property type="term" value="C:cytoplasm"/>
    <property type="evidence" value="ECO:0007669"/>
    <property type="project" value="TreeGrafter"/>
</dbReference>
<dbReference type="EMBL" id="HBUE01157434">
    <property type="protein sequence ID" value="CAG6508454.1"/>
    <property type="molecule type" value="Transcribed_RNA"/>
</dbReference>
<dbReference type="GO" id="GO:0005634">
    <property type="term" value="C:nucleus"/>
    <property type="evidence" value="ECO:0007669"/>
    <property type="project" value="TreeGrafter"/>
</dbReference>
<evidence type="ECO:0000256" key="4">
    <source>
        <dbReference type="ARBA" id="ARBA00022777"/>
    </source>
</evidence>
<keyword evidence="5" id="KW-0067">ATP-binding</keyword>
<accession>A0A8D8NCJ5</accession>
<keyword evidence="4 11" id="KW-0418">Kinase</keyword>
<dbReference type="InterPro" id="IPR011009">
    <property type="entry name" value="Kinase-like_dom_sf"/>
</dbReference>
<evidence type="ECO:0000256" key="7">
    <source>
        <dbReference type="ARBA" id="ARBA00048679"/>
    </source>
</evidence>
<evidence type="ECO:0000259" key="10">
    <source>
        <dbReference type="PROSITE" id="PS50011"/>
    </source>
</evidence>
<comment type="catalytic activity">
    <reaction evidence="6">
        <text>L-threonyl-[protein] + ATP = O-phospho-L-threonyl-[protein] + ADP + H(+)</text>
        <dbReference type="Rhea" id="RHEA:46608"/>
        <dbReference type="Rhea" id="RHEA-COMP:11060"/>
        <dbReference type="Rhea" id="RHEA-COMP:11605"/>
        <dbReference type="ChEBI" id="CHEBI:15378"/>
        <dbReference type="ChEBI" id="CHEBI:30013"/>
        <dbReference type="ChEBI" id="CHEBI:30616"/>
        <dbReference type="ChEBI" id="CHEBI:61977"/>
        <dbReference type="ChEBI" id="CHEBI:456216"/>
        <dbReference type="EC" id="2.7.11.1"/>
    </reaction>
</comment>
<dbReference type="GO" id="GO:0044773">
    <property type="term" value="P:mitotic DNA damage checkpoint signaling"/>
    <property type="evidence" value="ECO:0007669"/>
    <property type="project" value="TreeGrafter"/>
</dbReference>
<dbReference type="InterPro" id="IPR008271">
    <property type="entry name" value="Ser/Thr_kinase_AS"/>
</dbReference>
<dbReference type="PANTHER" id="PTHR44167">
    <property type="entry name" value="OVARIAN-SPECIFIC SERINE/THREONINE-PROTEIN KINASE LOK-RELATED"/>
    <property type="match status" value="1"/>
</dbReference>
<evidence type="ECO:0000256" key="5">
    <source>
        <dbReference type="ARBA" id="ARBA00022840"/>
    </source>
</evidence>
<feature type="compositionally biased region" description="Low complexity" evidence="8">
    <location>
        <begin position="1"/>
        <end position="19"/>
    </location>
</feature>
<dbReference type="InterPro" id="IPR000253">
    <property type="entry name" value="FHA_dom"/>
</dbReference>
<dbReference type="SMART" id="SM00240">
    <property type="entry name" value="FHA"/>
    <property type="match status" value="1"/>
</dbReference>
<dbReference type="SUPFAM" id="SSF56112">
    <property type="entry name" value="Protein kinase-like (PK-like)"/>
    <property type="match status" value="1"/>
</dbReference>